<reference evidence="2" key="1">
    <citation type="submission" date="2013-01" db="EMBL/GenBank/DDBJ databases">
        <title>Genome draft of Hydrogenophaga taeniospiralis 2K1.</title>
        <authorList>
            <person name="Gomila M."/>
            <person name="Lalucat J."/>
        </authorList>
    </citation>
    <scope>NUCLEOTIDE SEQUENCE</scope>
    <source>
        <strain evidence="2">CCUG 15921</strain>
    </source>
</reference>
<evidence type="ECO:0000313" key="3">
    <source>
        <dbReference type="Proteomes" id="UP001152876"/>
    </source>
</evidence>
<protein>
    <submittedName>
        <fullName evidence="2">Uncharacterized protein</fullName>
    </submittedName>
</protein>
<evidence type="ECO:0000313" key="2">
    <source>
        <dbReference type="EMBL" id="MDG5976279.1"/>
    </source>
</evidence>
<keyword evidence="1" id="KW-0812">Transmembrane</keyword>
<dbReference type="EMBL" id="AOGK01000011">
    <property type="protein sequence ID" value="MDG5976279.1"/>
    <property type="molecule type" value="Genomic_DNA"/>
</dbReference>
<accession>A0A9X4SAF1</accession>
<gene>
    <name evidence="2" type="ORF">H010_13526</name>
</gene>
<dbReference type="AlphaFoldDB" id="A0A9X4SAF1"/>
<dbReference type="RefSeq" id="WP_068174051.1">
    <property type="nucleotide sequence ID" value="NZ_AOGK01000011.1"/>
</dbReference>
<keyword evidence="1" id="KW-0472">Membrane</keyword>
<dbReference type="Proteomes" id="UP001152876">
    <property type="component" value="Unassembled WGS sequence"/>
</dbReference>
<feature type="transmembrane region" description="Helical" evidence="1">
    <location>
        <begin position="75"/>
        <end position="96"/>
    </location>
</feature>
<evidence type="ECO:0000256" key="1">
    <source>
        <dbReference type="SAM" id="Phobius"/>
    </source>
</evidence>
<feature type="transmembrane region" description="Helical" evidence="1">
    <location>
        <begin position="12"/>
        <end position="34"/>
    </location>
</feature>
<proteinExistence type="predicted"/>
<organism evidence="2 3">
    <name type="scientific">Hydrogenophaga taeniospiralis CCUG 15921</name>
    <dbReference type="NCBI Taxonomy" id="1281780"/>
    <lineage>
        <taxon>Bacteria</taxon>
        <taxon>Pseudomonadati</taxon>
        <taxon>Pseudomonadota</taxon>
        <taxon>Betaproteobacteria</taxon>
        <taxon>Burkholderiales</taxon>
        <taxon>Comamonadaceae</taxon>
        <taxon>Hydrogenophaga</taxon>
    </lineage>
</organism>
<keyword evidence="1" id="KW-1133">Transmembrane helix</keyword>
<feature type="transmembrane region" description="Helical" evidence="1">
    <location>
        <begin position="108"/>
        <end position="126"/>
    </location>
</feature>
<name>A0A9X4SAF1_9BURK</name>
<keyword evidence="3" id="KW-1185">Reference proteome</keyword>
<feature type="transmembrane region" description="Helical" evidence="1">
    <location>
        <begin position="46"/>
        <end position="68"/>
    </location>
</feature>
<dbReference type="OrthoDB" id="8910118at2"/>
<comment type="caution">
    <text evidence="2">The sequence shown here is derived from an EMBL/GenBank/DDBJ whole genome shotgun (WGS) entry which is preliminary data.</text>
</comment>
<sequence length="139" mass="14589">MSMLSLLSSPSFLRRVLWADAITGLGCAALHLAFTDALVQWLGLPSALLIESGLVVLLFVLLAGALALQRTPSRAGLMLLVAGNLAWVAGCVWLLVAGPIHPTPLGQAWLAVQAVTVLLLAELQWWSGLRRGQGAMAAA</sequence>